<feature type="compositionally biased region" description="Basic and acidic residues" evidence="1">
    <location>
        <begin position="1"/>
        <end position="13"/>
    </location>
</feature>
<dbReference type="Pfam" id="PF03432">
    <property type="entry name" value="Relaxase"/>
    <property type="match status" value="1"/>
</dbReference>
<sequence>MSRRRNDEGEQFKVRPNAPKNRGQTFINSVIRQASKAGSRARKGGGRPGARLGRGHVAARFAGQSLAPNARRVTIKTRLVNLSKAGKRSTITHLRYIEREGVGRDGQQGRAYSALSDDADLADFEQRGRKDRHQFRFIVSPEDAAELEDLHRYTRDLMQRMEQDLGAQLDWVAVDHWNTDNPHTHIVLRGRDDQGKDLIISRDYIADGMRRRACELATEWLGPRTELEIQRSLQREIEQERWTGLDRTLKREAEDGLLDMQKLAEPHLKRQRLLLIGRLQRLQRMGLASERQPGGWMIHPEAERTLRSMGERGDIIRAMQRAMSGRQRELNVFEPGEDERPIIGRVAAKGLADELNDRGYLVLDGVDGKAHYVALPAKVELGEFPMGAVVEATGVGKVRAVDRDIASLTEEGLYRIDLHQIQRTLNAPGRDPEDVLTSHRRRLEALRRAGIVERLGDDVWRVPADLPEQGRQYDRQRSGGIAVTLKSRLSIEQQARAIGATWLDQQLIDGRNVGDGQGFGAEVNKALQQRADFLVEEGLAEKRGRRVILARNLLTTLRNKELTKAAEVITAETGLEYRQPSDGKRVSGIYRRSLMLNSGRFAMLDDGMGFSLVPWKPVIEQRLGRSLSAVVRGSGASWELGRSRGASIG</sequence>
<dbReference type="InterPro" id="IPR005094">
    <property type="entry name" value="Endonuclease_MobA/VirD2"/>
</dbReference>
<reference evidence="3 4" key="1">
    <citation type="submission" date="2018-10" db="EMBL/GenBank/DDBJ databases">
        <title>Draft genome sequence of Zhongshania sp. DSW25-10.</title>
        <authorList>
            <person name="Oh J."/>
        </authorList>
    </citation>
    <scope>NUCLEOTIDE SEQUENCE [LARGE SCALE GENOMIC DNA]</scope>
    <source>
        <strain evidence="3 4">DSW25-10</strain>
    </source>
</reference>
<dbReference type="EMBL" id="RHGB01000008">
    <property type="protein sequence ID" value="RNL64496.1"/>
    <property type="molecule type" value="Genomic_DNA"/>
</dbReference>
<feature type="compositionally biased region" description="Polar residues" evidence="1">
    <location>
        <begin position="22"/>
        <end position="32"/>
    </location>
</feature>
<keyword evidence="4" id="KW-1185">Reference proteome</keyword>
<feature type="domain" description="MobA/VirD2-like nuclease" evidence="2">
    <location>
        <begin position="129"/>
        <end position="204"/>
    </location>
</feature>
<gene>
    <name evidence="3" type="ORF">D0911_08740</name>
</gene>
<dbReference type="Proteomes" id="UP000274695">
    <property type="component" value="Unassembled WGS sequence"/>
</dbReference>
<name>A0ABX9W3J2_9GAMM</name>
<comment type="caution">
    <text evidence="3">The sequence shown here is derived from an EMBL/GenBank/DDBJ whole genome shotgun (WGS) entry which is preliminary data.</text>
</comment>
<protein>
    <submittedName>
        <fullName evidence="3">DUF3363 domain-containing protein</fullName>
    </submittedName>
</protein>
<evidence type="ECO:0000259" key="2">
    <source>
        <dbReference type="Pfam" id="PF03432"/>
    </source>
</evidence>
<organism evidence="3 4">
    <name type="scientific">Zhongshania marina</name>
    <dbReference type="NCBI Taxonomy" id="2304603"/>
    <lineage>
        <taxon>Bacteria</taxon>
        <taxon>Pseudomonadati</taxon>
        <taxon>Pseudomonadota</taxon>
        <taxon>Gammaproteobacteria</taxon>
        <taxon>Cellvibrionales</taxon>
        <taxon>Spongiibacteraceae</taxon>
        <taxon>Zhongshania</taxon>
    </lineage>
</organism>
<evidence type="ECO:0000256" key="1">
    <source>
        <dbReference type="SAM" id="MobiDB-lite"/>
    </source>
</evidence>
<dbReference type="RefSeq" id="WP_123182309.1">
    <property type="nucleotide sequence ID" value="NZ_RHGB01000008.1"/>
</dbReference>
<proteinExistence type="predicted"/>
<feature type="region of interest" description="Disordered" evidence="1">
    <location>
        <begin position="1"/>
        <end position="54"/>
    </location>
</feature>
<dbReference type="InterPro" id="IPR021795">
    <property type="entry name" value="DUF3363"/>
</dbReference>
<accession>A0ABX9W3J2</accession>
<dbReference type="Pfam" id="PF11843">
    <property type="entry name" value="DUF3363"/>
    <property type="match status" value="1"/>
</dbReference>
<evidence type="ECO:0000313" key="4">
    <source>
        <dbReference type="Proteomes" id="UP000274695"/>
    </source>
</evidence>
<evidence type="ECO:0000313" key="3">
    <source>
        <dbReference type="EMBL" id="RNL64496.1"/>
    </source>
</evidence>